<evidence type="ECO:0000313" key="1">
    <source>
        <dbReference type="EMBL" id="TCG09380.1"/>
    </source>
</evidence>
<name>A0A4R0XMI8_9BURK</name>
<dbReference type="Proteomes" id="UP000294200">
    <property type="component" value="Unassembled WGS sequence"/>
</dbReference>
<gene>
    <name evidence="1" type="ORF">BZM27_06155</name>
</gene>
<keyword evidence="2" id="KW-1185">Reference proteome</keyword>
<accession>A0A4R0XMI8</accession>
<comment type="caution">
    <text evidence="1">The sequence shown here is derived from an EMBL/GenBank/DDBJ whole genome shotgun (WGS) entry which is preliminary data.</text>
</comment>
<reference evidence="1 2" key="1">
    <citation type="submission" date="2017-02" db="EMBL/GenBank/DDBJ databases">
        <title>Paraburkholderia sophoroidis sp. nov. and Paraburkholderia steynii sp. nov. rhizobial symbionts of the fynbos legume Hypocalyptus sophoroides.</title>
        <authorList>
            <person name="Steenkamp E.T."/>
            <person name="Beukes C.W."/>
            <person name="Van Zyl E."/>
            <person name="Avontuur J."/>
            <person name="Chan W.Y."/>
            <person name="Hassen A."/>
            <person name="Palmer M."/>
            <person name="Mthombeni L."/>
            <person name="Phalane F."/>
            <person name="Sereme K."/>
            <person name="Venter S.N."/>
        </authorList>
    </citation>
    <scope>NUCLEOTIDE SEQUENCE [LARGE SCALE GENOMIC DNA]</scope>
    <source>
        <strain evidence="1 2">HC1.1ba</strain>
    </source>
</reference>
<organism evidence="1 2">
    <name type="scientific">Paraburkholderia steynii</name>
    <dbReference type="NCBI Taxonomy" id="1245441"/>
    <lineage>
        <taxon>Bacteria</taxon>
        <taxon>Pseudomonadati</taxon>
        <taxon>Pseudomonadota</taxon>
        <taxon>Betaproteobacteria</taxon>
        <taxon>Burkholderiales</taxon>
        <taxon>Burkholderiaceae</taxon>
        <taxon>Paraburkholderia</taxon>
    </lineage>
</organism>
<dbReference type="AlphaFoldDB" id="A0A4R0XMI8"/>
<evidence type="ECO:0000313" key="2">
    <source>
        <dbReference type="Proteomes" id="UP000294200"/>
    </source>
</evidence>
<proteinExistence type="predicted"/>
<protein>
    <submittedName>
        <fullName evidence="1">Uncharacterized protein</fullName>
    </submittedName>
</protein>
<sequence>MMKRCYLESATFYQYYGGKGVKVCDRWRDSFANFFADMGERPEGMTLDRYPDKNGDYAPGNCRWATPTEQIRNRNTTVYIEFRGLRKTMKEWADEIGVAYKTLRARIVDQGWPIDRALTTPLRIHRKHVP</sequence>
<dbReference type="EMBL" id="MWML01000013">
    <property type="protein sequence ID" value="TCG09380.1"/>
    <property type="molecule type" value="Genomic_DNA"/>
</dbReference>